<accession>A0A218P2U2</accession>
<gene>
    <name evidence="1" type="ORF">A3L02_06480</name>
</gene>
<evidence type="ECO:0000313" key="2">
    <source>
        <dbReference type="Proteomes" id="UP000197156"/>
    </source>
</evidence>
<dbReference type="KEGG" id="tce:A3L02_06480"/>
<protein>
    <submittedName>
        <fullName evidence="1">Uncharacterized protein</fullName>
    </submittedName>
</protein>
<proteinExistence type="predicted"/>
<evidence type="ECO:0000313" key="1">
    <source>
        <dbReference type="EMBL" id="ASI99233.1"/>
    </source>
</evidence>
<dbReference type="AlphaFoldDB" id="A0A218P2U2"/>
<name>A0A218P2U2_THECE</name>
<reference evidence="1 2" key="1">
    <citation type="submission" date="2016-03" db="EMBL/GenBank/DDBJ databases">
        <title>Complete genome sequence of Thermococcus celer.</title>
        <authorList>
            <person name="Oger P.M."/>
        </authorList>
    </citation>
    <scope>NUCLEOTIDE SEQUENCE [LARGE SCALE GENOMIC DNA]</scope>
    <source>
        <strain evidence="1 2">Vu 13</strain>
    </source>
</reference>
<keyword evidence="2" id="KW-1185">Reference proteome</keyword>
<organism evidence="1 2">
    <name type="scientific">Thermococcus celer Vu 13 = JCM 8558</name>
    <dbReference type="NCBI Taxonomy" id="1293037"/>
    <lineage>
        <taxon>Archaea</taxon>
        <taxon>Methanobacteriati</taxon>
        <taxon>Methanobacteriota</taxon>
        <taxon>Thermococci</taxon>
        <taxon>Thermococcales</taxon>
        <taxon>Thermococcaceae</taxon>
        <taxon>Thermococcus</taxon>
    </lineage>
</organism>
<dbReference type="EMBL" id="CP014854">
    <property type="protein sequence ID" value="ASI99233.1"/>
    <property type="molecule type" value="Genomic_DNA"/>
</dbReference>
<sequence length="123" mass="13436">MKSAGGKVVILFLGNFEACLLLKGLFNLEFAVNVPLVAGLLLDSAPSERGRILNPLNLVILILNSEFNGRLRVQTLTGGQLKGITIFFASLQRLLRKRPSHYRSNILADGGSIINFDLQKVMG</sequence>
<dbReference type="Proteomes" id="UP000197156">
    <property type="component" value="Chromosome"/>
</dbReference>